<keyword evidence="2" id="KW-0732">Signal</keyword>
<dbReference type="AlphaFoldDB" id="A0A0K0G3N7"/>
<dbReference type="PANTHER" id="PTHR22699:SF1">
    <property type="entry name" value="THIOREDOXIN DOMAIN-CONTAINING PROTEIN 16"/>
    <property type="match status" value="1"/>
</dbReference>
<feature type="compositionally biased region" description="Acidic residues" evidence="1">
    <location>
        <begin position="655"/>
        <end position="665"/>
    </location>
</feature>
<dbReference type="Pfam" id="PF13848">
    <property type="entry name" value="Thioredoxin_6"/>
    <property type="match status" value="1"/>
</dbReference>
<evidence type="ECO:0000256" key="1">
    <source>
        <dbReference type="SAM" id="MobiDB-lite"/>
    </source>
</evidence>
<dbReference type="Gene3D" id="3.40.30.10">
    <property type="entry name" value="Glutaredoxin"/>
    <property type="match status" value="2"/>
</dbReference>
<sequence>MKFIWRYLVLFVFIISYINGECPMKKMSNGGGGESSESFENKPPSIMPPDHYIQTTFIYRDLTESEKKFSANVINVINNLRQPLKEQGKVTIDNENINCNDKGFVKCEEYPKESSFHFLIVEDSSRGAAIYAIPSILNREIGQIEAALLDAFSRHSHFSLMGFASPEAKLELGFINELSVGELQEMINSNKKEEKRKEKMKEILKKRKAVKVFIRGPFELDLVDMKILEFRDIKQPISFGELEHWREDMLNNAIENNDVVFVMFWSNTSSTSTHAIKLWADASTRLKSIILPDTRKIKIGYVSCHDEMILCELYGIGRKNQHYLFMYENGKVSLNMPNMKDGDYYVDWIQMMLDSPIIKLRDEDSMENVMNGNMVGFNGKRKAITLGIFNDESSKEFQHFERVALLLRGKYHFVYYIDSETDPTLSVIRPYEKDDNQMRLYEGDFGLESIMEFVSYASLPTIIDLTNGFTNDAILKRNKVIIMINNNDKKVKEEYFYKVSKYVTWKTGKNTIFAYVDYKEDSDIHKVMLQKFHITGDELPYIFMYENNRFSIKKFNGNNFNVKEVINMKEDDYDRRLLFPPHIVNPLRYLNLNKINNIFGEQNILLLAESVYEAEDDDDDIEEDPHVFEKLDLSKMGGCPMAHVAMKLHEKEVQSDDNEEVEEGTDYVVTKDEL</sequence>
<dbReference type="Proteomes" id="UP000035680">
    <property type="component" value="Unassembled WGS sequence"/>
</dbReference>
<reference evidence="3" key="1">
    <citation type="submission" date="2014-07" db="EMBL/GenBank/DDBJ databases">
        <authorList>
            <person name="Martin A.A"/>
            <person name="De Silva N."/>
        </authorList>
    </citation>
    <scope>NUCLEOTIDE SEQUENCE</scope>
</reference>
<accession>A0A0K0G3N7</accession>
<evidence type="ECO:0000313" key="3">
    <source>
        <dbReference type="Proteomes" id="UP000035680"/>
    </source>
</evidence>
<dbReference type="InterPro" id="IPR036249">
    <property type="entry name" value="Thioredoxin-like_sf"/>
</dbReference>
<dbReference type="WBParaSite" id="SVE_1934400.1">
    <property type="protein sequence ID" value="SVE_1934400.1"/>
    <property type="gene ID" value="SVE_1934400"/>
</dbReference>
<feature type="region of interest" description="Disordered" evidence="1">
    <location>
        <begin position="652"/>
        <end position="674"/>
    </location>
</feature>
<evidence type="ECO:0000313" key="4">
    <source>
        <dbReference type="WBParaSite" id="SVE_1934400.1"/>
    </source>
</evidence>
<feature type="chain" id="PRO_5005330700" evidence="2">
    <location>
        <begin position="21"/>
        <end position="674"/>
    </location>
</feature>
<dbReference type="SUPFAM" id="SSF52833">
    <property type="entry name" value="Thioredoxin-like"/>
    <property type="match status" value="2"/>
</dbReference>
<reference evidence="4" key="2">
    <citation type="submission" date="2015-08" db="UniProtKB">
        <authorList>
            <consortium name="WormBaseParasite"/>
        </authorList>
    </citation>
    <scope>IDENTIFICATION</scope>
</reference>
<dbReference type="InterPro" id="IPR040090">
    <property type="entry name" value="TXNDC16"/>
</dbReference>
<name>A0A0K0G3N7_STRVS</name>
<organism evidence="3 4">
    <name type="scientific">Strongyloides venezuelensis</name>
    <name type="common">Threadworm</name>
    <dbReference type="NCBI Taxonomy" id="75913"/>
    <lineage>
        <taxon>Eukaryota</taxon>
        <taxon>Metazoa</taxon>
        <taxon>Ecdysozoa</taxon>
        <taxon>Nematoda</taxon>
        <taxon>Chromadorea</taxon>
        <taxon>Rhabditida</taxon>
        <taxon>Tylenchina</taxon>
        <taxon>Panagrolaimomorpha</taxon>
        <taxon>Strongyloidoidea</taxon>
        <taxon>Strongyloididae</taxon>
        <taxon>Strongyloides</taxon>
    </lineage>
</organism>
<evidence type="ECO:0000256" key="2">
    <source>
        <dbReference type="SAM" id="SignalP"/>
    </source>
</evidence>
<proteinExistence type="predicted"/>
<feature type="signal peptide" evidence="2">
    <location>
        <begin position="1"/>
        <end position="20"/>
    </location>
</feature>
<dbReference type="PANTHER" id="PTHR22699">
    <property type="entry name" value="THIOREDOXIN DOMAIN-CONTAINING PROTEIN 16"/>
    <property type="match status" value="1"/>
</dbReference>
<dbReference type="CDD" id="cd02981">
    <property type="entry name" value="PDI_b_family"/>
    <property type="match status" value="1"/>
</dbReference>
<protein>
    <submittedName>
        <fullName evidence="4">P4Hc domain-containing protein</fullName>
    </submittedName>
</protein>
<keyword evidence="3" id="KW-1185">Reference proteome</keyword>